<keyword evidence="10" id="KW-1185">Reference proteome</keyword>
<comment type="similarity">
    <text evidence="2">Belongs to the CBF/MAK21 family.</text>
</comment>
<accession>A0A1J1HRY9</accession>
<dbReference type="SUPFAM" id="SSF48371">
    <property type="entry name" value="ARM repeat"/>
    <property type="match status" value="1"/>
</dbReference>
<evidence type="ECO:0000313" key="10">
    <source>
        <dbReference type="Proteomes" id="UP000183832"/>
    </source>
</evidence>
<comment type="similarity">
    <text evidence="5">Belongs to the dynactin subunits 5/6 family. Dynactin subunit 5 subfamily.</text>
</comment>
<dbReference type="EMBL" id="CVRI01000018">
    <property type="protein sequence ID" value="CRK90290.1"/>
    <property type="molecule type" value="Genomic_DNA"/>
</dbReference>
<evidence type="ECO:0000256" key="7">
    <source>
        <dbReference type="SAM" id="MobiDB-lite"/>
    </source>
</evidence>
<comment type="subcellular location">
    <subcellularLocation>
        <location evidence="1">Cytoplasm</location>
        <location evidence="1">Cytoskeleton</location>
    </subcellularLocation>
</comment>
<protein>
    <recommendedName>
        <fullName evidence="6">Dynactin subunit 5</fullName>
    </recommendedName>
</protein>
<dbReference type="Proteomes" id="UP000183832">
    <property type="component" value="Unassembled WGS sequence"/>
</dbReference>
<evidence type="ECO:0000256" key="1">
    <source>
        <dbReference type="ARBA" id="ARBA00004245"/>
    </source>
</evidence>
<dbReference type="InterPro" id="IPR005612">
    <property type="entry name" value="CCAAT-binding_factor"/>
</dbReference>
<evidence type="ECO:0000256" key="2">
    <source>
        <dbReference type="ARBA" id="ARBA00007797"/>
    </source>
</evidence>
<dbReference type="STRING" id="568069.A0A1J1HRY9"/>
<evidence type="ECO:0000256" key="3">
    <source>
        <dbReference type="ARBA" id="ARBA00022490"/>
    </source>
</evidence>
<dbReference type="CDD" id="cd03359">
    <property type="entry name" value="LbH_Dynactin_5"/>
    <property type="match status" value="1"/>
</dbReference>
<feature type="region of interest" description="Disordered" evidence="7">
    <location>
        <begin position="764"/>
        <end position="851"/>
    </location>
</feature>
<dbReference type="Pfam" id="PF03914">
    <property type="entry name" value="CBF"/>
    <property type="match status" value="1"/>
</dbReference>
<evidence type="ECO:0000256" key="5">
    <source>
        <dbReference type="ARBA" id="ARBA00034706"/>
    </source>
</evidence>
<dbReference type="Gene3D" id="2.160.10.10">
    <property type="entry name" value="Hexapeptide repeat proteins"/>
    <property type="match status" value="1"/>
</dbReference>
<dbReference type="OrthoDB" id="28947at2759"/>
<sequence length="1110" mass="126407">MKMKAKQVLKIDDVNSNKKVYFGDDGGVVKTPVVSKKIEKKKEITEESNEIPQKFENKKFRKYQQTDTNVEIKWYQIHHEHNTNEFKELKDSELNTLQSLCRSCFNEEIQKLMKNNPSDAKWLQTALHKGTSKDRANAGGLLVQSNPLPNLSALETLISLTKLSNKTNIDVFEIVTDLFINSLLPSNRKLIPISGRGNDWKILKNKTLEKSTKDEIYAYWHFESELKDQYHGYLLNLQSSFQNGKEINKIKAIISASKLLKSCPERETFLLTVLVNKFGDPDKKIASKATYNLRQILLSHPNMSHVMVIETEKLIFRNNITEQAQHYGVGFLSLVAPIANVKTSQQLINICFCFFKIKIEKGDINSKTMQSILNCLRISIQNINDFNEDKKTIEITTPEVVSTIYRLIYLSNISIAFQALSLLLQLVLVQDEKHDRFYNALYRKMVDPGILNANNKVTSLYFHIIHQSIQQDSNVSRAKAFIKRLLQMTLSFPPPRACGALIVINKILKVRPELMGSNLKTVVTQVKTLTETDVKMSKFDDDSDGEEVYKDVLLDDKGEEVKVNVTSTEEVSSSWIHLKNTTKHEKQVGRVQTAYDPYKRSAAYCGAEFSLYYELILMSRYFHPTVQVFIKDILKSHKIKYFGDPLKDFSLSQFLERFSFKNPKKVKEREQKSVFHHNYQPKGSRGQSVYLLTAQNCTEDERFIFDFIQRKREIKEKHGIVKEEKDDDLESVDDDEFDAYLDSLGAANDVKNLDRDFDYLSELQKDSNKNDENGKVKKKSKNTEEGSDDDDGDDWGSIEGDSDESEPEIDDDDESGTDQSLDEPEMSDDESMDEEESNDEAENSSTKKSDKKLIKKIGKSKGAEDLFVAVDDFSELIEKNSSSAHGTLGEIFNKDKSSQKQMDWEEKRHNSHKGVSLIVYKTLTMEIADMYYNKDEVVETASGNKVNRQTVLCGSQNIVLHGKVIVDKGAIVRGDLANVRTGRYCIISKNSVIRPPFKQFSKGVAFFPLHIGDHVFIGENSVISAASIGSYVYIGKNVVIGRRCYIKDCSIIEDGAILPPETTVASFMKFTKEGTIEGGQGNPAEVPPAMQDLMIDFTKSYYEHFIPHPR</sequence>
<feature type="compositionally biased region" description="Basic and acidic residues" evidence="7">
    <location>
        <begin position="764"/>
        <end position="775"/>
    </location>
</feature>
<keyword evidence="4" id="KW-0206">Cytoskeleton</keyword>
<feature type="domain" description="CCAAT-binding factor" evidence="8">
    <location>
        <begin position="417"/>
        <end position="629"/>
    </location>
</feature>
<dbReference type="InterPro" id="IPR040155">
    <property type="entry name" value="CEBPZ/Mak21-like"/>
</dbReference>
<organism evidence="9 10">
    <name type="scientific">Clunio marinus</name>
    <dbReference type="NCBI Taxonomy" id="568069"/>
    <lineage>
        <taxon>Eukaryota</taxon>
        <taxon>Metazoa</taxon>
        <taxon>Ecdysozoa</taxon>
        <taxon>Arthropoda</taxon>
        <taxon>Hexapoda</taxon>
        <taxon>Insecta</taxon>
        <taxon>Pterygota</taxon>
        <taxon>Neoptera</taxon>
        <taxon>Endopterygota</taxon>
        <taxon>Diptera</taxon>
        <taxon>Nematocera</taxon>
        <taxon>Chironomoidea</taxon>
        <taxon>Chironomidae</taxon>
        <taxon>Clunio</taxon>
    </lineage>
</organism>
<feature type="compositionally biased region" description="Acidic residues" evidence="7">
    <location>
        <begin position="785"/>
        <end position="842"/>
    </location>
</feature>
<dbReference type="GO" id="GO:0005634">
    <property type="term" value="C:nucleus"/>
    <property type="evidence" value="ECO:0007669"/>
    <property type="project" value="UniProtKB-ARBA"/>
</dbReference>
<dbReference type="PANTHER" id="PTHR12048:SF0">
    <property type="entry name" value="CCAAT_ENHANCER-BINDING PROTEIN ZETA"/>
    <property type="match status" value="1"/>
</dbReference>
<evidence type="ECO:0000313" key="9">
    <source>
        <dbReference type="EMBL" id="CRK90290.1"/>
    </source>
</evidence>
<dbReference type="AlphaFoldDB" id="A0A1J1HRY9"/>
<dbReference type="Pfam" id="PF21711">
    <property type="entry name" value="DCTN5"/>
    <property type="match status" value="1"/>
</dbReference>
<dbReference type="InterPro" id="IPR016024">
    <property type="entry name" value="ARM-type_fold"/>
</dbReference>
<name>A0A1J1HRY9_9DIPT</name>
<gene>
    <name evidence="9" type="primary">putative CCAAT</name>
    <name evidence="9" type="synonym">enhancer-binding protein zeta</name>
    <name evidence="9" type="ORF">CLUMA_CG004013</name>
</gene>
<dbReference type="InterPro" id="IPR011004">
    <property type="entry name" value="Trimer_LpxA-like_sf"/>
</dbReference>
<proteinExistence type="inferred from homology"/>
<evidence type="ECO:0000256" key="6">
    <source>
        <dbReference type="ARBA" id="ARBA00034865"/>
    </source>
</evidence>
<reference evidence="9 10" key="1">
    <citation type="submission" date="2015-04" db="EMBL/GenBank/DDBJ databases">
        <authorList>
            <person name="Syromyatnikov M.Y."/>
            <person name="Popov V.N."/>
        </authorList>
    </citation>
    <scope>NUCLEOTIDE SEQUENCE [LARGE SCALE GENOMIC DNA]</scope>
</reference>
<dbReference type="FunFam" id="2.160.10.10:FF:000014">
    <property type="entry name" value="dynactin subunit 5"/>
    <property type="match status" value="1"/>
</dbReference>
<evidence type="ECO:0000256" key="4">
    <source>
        <dbReference type="ARBA" id="ARBA00023212"/>
    </source>
</evidence>
<dbReference type="InterPro" id="IPR047125">
    <property type="entry name" value="DCTN5"/>
</dbReference>
<dbReference type="PANTHER" id="PTHR12048">
    <property type="entry name" value="CCAAT-BINDING FACTOR-RELATED"/>
    <property type="match status" value="1"/>
</dbReference>
<dbReference type="SUPFAM" id="SSF51161">
    <property type="entry name" value="Trimeric LpxA-like enzymes"/>
    <property type="match status" value="1"/>
</dbReference>
<dbReference type="GO" id="GO:0005856">
    <property type="term" value="C:cytoskeleton"/>
    <property type="evidence" value="ECO:0007669"/>
    <property type="project" value="UniProtKB-SubCell"/>
</dbReference>
<evidence type="ECO:0000259" key="8">
    <source>
        <dbReference type="Pfam" id="PF03914"/>
    </source>
</evidence>
<keyword evidence="3" id="KW-0963">Cytoplasm</keyword>